<evidence type="ECO:0000313" key="3">
    <source>
        <dbReference type="Proteomes" id="UP000448292"/>
    </source>
</evidence>
<dbReference type="InterPro" id="IPR050124">
    <property type="entry name" value="tRNA_CCA-adding_enzyme"/>
</dbReference>
<accession>A0A7M3MDD0</accession>
<dbReference type="Gene3D" id="1.10.3090.10">
    <property type="entry name" value="cca-adding enzyme, domain 2"/>
    <property type="match status" value="1"/>
</dbReference>
<keyword evidence="2" id="KW-0378">Hydrolase</keyword>
<sequence length="444" mass="50854">MPDPFKSAMGLCNTIARNGYEAYIINARMQQRHIESGSGDVEIALASDMTFEELAKVFPQTLPSKEDDHAVGVVDQEGIRFRFYPADFVEGSHPEITVARVTRGMLERAGEDAVSLACPYLPRAADKYEGFEDLQSGEISIKGIPDETLRRNYLLGIRAMRFAANYQLRIDANSWISIIRNRRRILDYTPIHEIMDEWRQVEAENLHQFVQLLDASMILHSLVPEVAALKKLALNDTDGGLRNVFELTLETMRRYPEELPYDWYGTMACMFHAVGKLYTAELFEGEWMFHQYPRVGSKITRKILRRLGLDPQDTDLICHLVRYHDRFTYMLNDKGIRRFRALDEYPRLIEIARAIIKASGGNYAAFNHNMKLLDRADIPEEMLEPLLNGNEIMEFAELRPGPMVGRLREALLQAQIAGDVTSVPEAVEFVRTHKLREQRSGGLE</sequence>
<gene>
    <name evidence="2" type="ORF">DPQ33_11390</name>
</gene>
<proteinExistence type="predicted"/>
<dbReference type="Proteomes" id="UP000448292">
    <property type="component" value="Unassembled WGS sequence"/>
</dbReference>
<dbReference type="AlphaFoldDB" id="A0A7M3MDD0"/>
<dbReference type="PANTHER" id="PTHR47545">
    <property type="entry name" value="MULTIFUNCTIONAL CCA PROTEIN"/>
    <property type="match status" value="1"/>
</dbReference>
<dbReference type="GO" id="GO:0000166">
    <property type="term" value="F:nucleotide binding"/>
    <property type="evidence" value="ECO:0007669"/>
    <property type="project" value="UniProtKB-KW"/>
</dbReference>
<organism evidence="2 3">
    <name type="scientific">Oceanidesulfovibrio indonesiensis</name>
    <dbReference type="NCBI Taxonomy" id="54767"/>
    <lineage>
        <taxon>Bacteria</taxon>
        <taxon>Pseudomonadati</taxon>
        <taxon>Thermodesulfobacteriota</taxon>
        <taxon>Desulfovibrionia</taxon>
        <taxon>Desulfovibrionales</taxon>
        <taxon>Desulfovibrionaceae</taxon>
        <taxon>Oceanidesulfovibrio</taxon>
    </lineage>
</organism>
<keyword evidence="1" id="KW-0547">Nucleotide-binding</keyword>
<comment type="caution">
    <text evidence="2">The sequence shown here is derived from an EMBL/GenBank/DDBJ whole genome shotgun (WGS) entry which is preliminary data.</text>
</comment>
<dbReference type="OrthoDB" id="14083at2"/>
<evidence type="ECO:0000313" key="2">
    <source>
        <dbReference type="EMBL" id="TVM16600.1"/>
    </source>
</evidence>
<keyword evidence="3" id="KW-1185">Reference proteome</keyword>
<name>A0A7M3MDD0_9BACT</name>
<dbReference type="EMBL" id="QMIE01000010">
    <property type="protein sequence ID" value="TVM16600.1"/>
    <property type="molecule type" value="Genomic_DNA"/>
</dbReference>
<dbReference type="SUPFAM" id="SSF81891">
    <property type="entry name" value="Poly A polymerase C-terminal region-like"/>
    <property type="match status" value="1"/>
</dbReference>
<dbReference type="RefSeq" id="WP_144303349.1">
    <property type="nucleotide sequence ID" value="NZ_QMIE01000010.1"/>
</dbReference>
<protein>
    <submittedName>
        <fullName evidence="2">HD family phosphohydrolase</fullName>
    </submittedName>
</protein>
<evidence type="ECO:0000256" key="1">
    <source>
        <dbReference type="ARBA" id="ARBA00022741"/>
    </source>
</evidence>
<dbReference type="GO" id="GO:0016787">
    <property type="term" value="F:hydrolase activity"/>
    <property type="evidence" value="ECO:0007669"/>
    <property type="project" value="UniProtKB-KW"/>
</dbReference>
<reference evidence="2 3" key="1">
    <citation type="submission" date="2018-06" db="EMBL/GenBank/DDBJ databases">
        <title>Complete genome of Desulfovibrio indonesiensis P37SLT.</title>
        <authorList>
            <person name="Crispim J.S."/>
            <person name="Vidigal P.M.P."/>
            <person name="Silva L.C.F."/>
            <person name="Laguardia C.N."/>
            <person name="Araujo L.C."/>
            <person name="Dias R.S."/>
            <person name="Sousa M.P."/>
            <person name="Paula S.O."/>
            <person name="Silva C."/>
        </authorList>
    </citation>
    <scope>NUCLEOTIDE SEQUENCE [LARGE SCALE GENOMIC DNA]</scope>
    <source>
        <strain evidence="2 3">P37SLT</strain>
    </source>
</reference>